<dbReference type="GO" id="GO:0051301">
    <property type="term" value="P:cell division"/>
    <property type="evidence" value="ECO:0007669"/>
    <property type="project" value="UniProtKB-KW"/>
</dbReference>
<protein>
    <submittedName>
        <fullName evidence="2">Cell division protein FtsL</fullName>
    </submittedName>
</protein>
<sequence>MKRGIKDFIVKFFFCVFVLAIPAVLCLYAAQARRYMALTNEIRELEKKQEKLIEENKKLVSDIAVLSSADRIEKIAVEELGMHKAETEDIVRVEMTGEKK</sequence>
<name>A0A1I3M3Q3_9SPIR</name>
<dbReference type="Pfam" id="PF04977">
    <property type="entry name" value="DivIC"/>
    <property type="match status" value="1"/>
</dbReference>
<dbReference type="OrthoDB" id="361413at2"/>
<evidence type="ECO:0000256" key="1">
    <source>
        <dbReference type="SAM" id="Coils"/>
    </source>
</evidence>
<proteinExistence type="predicted"/>
<keyword evidence="3" id="KW-1185">Reference proteome</keyword>
<reference evidence="3" key="1">
    <citation type="submission" date="2016-10" db="EMBL/GenBank/DDBJ databases">
        <authorList>
            <person name="Varghese N."/>
            <person name="Submissions S."/>
        </authorList>
    </citation>
    <scope>NUCLEOTIDE SEQUENCE [LARGE SCALE GENOMIC DNA]</scope>
    <source>
        <strain evidence="3">XBD1002</strain>
    </source>
</reference>
<keyword evidence="1" id="KW-0175">Coiled coil</keyword>
<accession>A0A1I3M3Q3</accession>
<evidence type="ECO:0000313" key="3">
    <source>
        <dbReference type="Proteomes" id="UP000182737"/>
    </source>
</evidence>
<feature type="coiled-coil region" evidence="1">
    <location>
        <begin position="28"/>
        <end position="62"/>
    </location>
</feature>
<keyword evidence="2" id="KW-0132">Cell division</keyword>
<dbReference type="RefSeq" id="WP_074932586.1">
    <property type="nucleotide sequence ID" value="NZ_FORI01000008.1"/>
</dbReference>
<keyword evidence="2" id="KW-0131">Cell cycle</keyword>
<evidence type="ECO:0000313" key="2">
    <source>
        <dbReference type="EMBL" id="SFI91557.1"/>
    </source>
</evidence>
<organism evidence="2 3">
    <name type="scientific">Treponema bryantii</name>
    <dbReference type="NCBI Taxonomy" id="163"/>
    <lineage>
        <taxon>Bacteria</taxon>
        <taxon>Pseudomonadati</taxon>
        <taxon>Spirochaetota</taxon>
        <taxon>Spirochaetia</taxon>
        <taxon>Spirochaetales</taxon>
        <taxon>Treponemataceae</taxon>
        <taxon>Treponema</taxon>
    </lineage>
</organism>
<dbReference type="InterPro" id="IPR007060">
    <property type="entry name" value="FtsL/DivIC"/>
</dbReference>
<dbReference type="EMBL" id="FORI01000008">
    <property type="protein sequence ID" value="SFI91557.1"/>
    <property type="molecule type" value="Genomic_DNA"/>
</dbReference>
<dbReference type="Proteomes" id="UP000182737">
    <property type="component" value="Unassembled WGS sequence"/>
</dbReference>
<dbReference type="AlphaFoldDB" id="A0A1I3M3Q3"/>
<gene>
    <name evidence="2" type="ORF">SAMN04487775_10827</name>
</gene>